<sequence>MPFWKEKKFWRRALVYLGTVAASLLFLYFGNRFATTGFEIFPGASMEKPVKAQVTQILERTTDHYSLDSETPLENVRISFEARVLGGWQKGLTVSCEQTIDAITPVKNKEVEVGDRVLIFNSDPSSARSTWMFWDYIRTDTLLVLGLVFAVLLLLFGRFKGVNTLISLAFTCLAVFAVFIPSLLSGHNAYVSSVVICLFTIVMTLLIVNGANTKSLAAGLGCLGGVLVSGGLTLLMDHLLALTGLLNEESAFLLYMDTPKPIDLKAIIFASIIIGALGAIMDVAMSIASSLYELREQVEGAGFGLLLRSGLQIGRDIMGTMANTLVLAYIGSSLSMVLLLIAYNTSLLGLLNKEMIVVEILQALVGSLGLLITIPLTSVISAWFYSRHRGQGGGQEGTGETAAG</sequence>
<evidence type="ECO:0000256" key="1">
    <source>
        <dbReference type="SAM" id="Phobius"/>
    </source>
</evidence>
<dbReference type="EMBL" id="JACRST010000001">
    <property type="protein sequence ID" value="MBC8545606.1"/>
    <property type="molecule type" value="Genomic_DNA"/>
</dbReference>
<gene>
    <name evidence="2" type="ORF">H8711_01465</name>
</gene>
<reference evidence="2" key="1">
    <citation type="submission" date="2020-08" db="EMBL/GenBank/DDBJ databases">
        <title>Genome public.</title>
        <authorList>
            <person name="Liu C."/>
            <person name="Sun Q."/>
        </authorList>
    </citation>
    <scope>NUCLEOTIDE SEQUENCE</scope>
    <source>
        <strain evidence="2">NSJ-31</strain>
    </source>
</reference>
<keyword evidence="1" id="KW-0472">Membrane</keyword>
<dbReference type="RefSeq" id="WP_249281758.1">
    <property type="nucleotide sequence ID" value="NZ_JACRST010000001.1"/>
</dbReference>
<feature type="transmembrane region" description="Helical" evidence="1">
    <location>
        <begin position="363"/>
        <end position="385"/>
    </location>
</feature>
<feature type="transmembrane region" description="Helical" evidence="1">
    <location>
        <begin position="325"/>
        <end position="343"/>
    </location>
</feature>
<feature type="transmembrane region" description="Helical" evidence="1">
    <location>
        <begin position="164"/>
        <end position="184"/>
    </location>
</feature>
<dbReference type="AlphaFoldDB" id="A0A926DWX7"/>
<keyword evidence="3" id="KW-1185">Reference proteome</keyword>
<dbReference type="Pfam" id="PF07907">
    <property type="entry name" value="YibE_F"/>
    <property type="match status" value="1"/>
</dbReference>
<dbReference type="PANTHER" id="PTHR41771">
    <property type="entry name" value="MEMBRANE PROTEIN-RELATED"/>
    <property type="match status" value="1"/>
</dbReference>
<accession>A0A926DWX7</accession>
<dbReference type="PANTHER" id="PTHR41771:SF1">
    <property type="entry name" value="MEMBRANE PROTEIN"/>
    <property type="match status" value="1"/>
</dbReference>
<name>A0A926DWX7_9FIRM</name>
<keyword evidence="1" id="KW-1133">Transmembrane helix</keyword>
<dbReference type="InterPro" id="IPR012507">
    <property type="entry name" value="YibE_F"/>
</dbReference>
<organism evidence="2 3">
    <name type="scientific">Ligaoa zhengdingensis</name>
    <dbReference type="NCBI Taxonomy" id="2763658"/>
    <lineage>
        <taxon>Bacteria</taxon>
        <taxon>Bacillati</taxon>
        <taxon>Bacillota</taxon>
        <taxon>Clostridia</taxon>
        <taxon>Eubacteriales</taxon>
        <taxon>Oscillospiraceae</taxon>
        <taxon>Ligaoa</taxon>
    </lineage>
</organism>
<comment type="caution">
    <text evidence="2">The sequence shown here is derived from an EMBL/GenBank/DDBJ whole genome shotgun (WGS) entry which is preliminary data.</text>
</comment>
<dbReference type="Proteomes" id="UP000653127">
    <property type="component" value="Unassembled WGS sequence"/>
</dbReference>
<feature type="transmembrane region" description="Helical" evidence="1">
    <location>
        <begin position="136"/>
        <end position="157"/>
    </location>
</feature>
<evidence type="ECO:0000313" key="3">
    <source>
        <dbReference type="Proteomes" id="UP000653127"/>
    </source>
</evidence>
<keyword evidence="1" id="KW-0812">Transmembrane</keyword>
<evidence type="ECO:0000313" key="2">
    <source>
        <dbReference type="EMBL" id="MBC8545606.1"/>
    </source>
</evidence>
<feature type="transmembrane region" description="Helical" evidence="1">
    <location>
        <begin position="220"/>
        <end position="246"/>
    </location>
</feature>
<feature type="transmembrane region" description="Helical" evidence="1">
    <location>
        <begin position="12"/>
        <end position="29"/>
    </location>
</feature>
<feature type="transmembrane region" description="Helical" evidence="1">
    <location>
        <begin position="190"/>
        <end position="208"/>
    </location>
</feature>
<protein>
    <submittedName>
        <fullName evidence="2">YibE/F family protein</fullName>
    </submittedName>
</protein>
<proteinExistence type="predicted"/>
<feature type="transmembrane region" description="Helical" evidence="1">
    <location>
        <begin position="266"/>
        <end position="288"/>
    </location>
</feature>